<gene>
    <name evidence="1" type="ORF">ORAREDHAP_LOCUS4600</name>
</gene>
<reference evidence="2" key="1">
    <citation type="journal article" date="2020" name="Genome Biol.">
        <title>Gamete binning: chromosome-level and haplotype-resolved genome assembly enabled by high-throughput single-cell sequencing of gamete genomes.</title>
        <authorList>
            <person name="Campoy J.A."/>
            <person name="Sun H."/>
            <person name="Goel M."/>
            <person name="Jiao W.-B."/>
            <person name="Folz-Donahue K."/>
            <person name="Wang N."/>
            <person name="Rubio M."/>
            <person name="Liu C."/>
            <person name="Kukat C."/>
            <person name="Ruiz D."/>
            <person name="Huettel B."/>
            <person name="Schneeberger K."/>
        </authorList>
    </citation>
    <scope>NUCLEOTIDE SEQUENCE [LARGE SCALE GENOMIC DNA]</scope>
    <source>
        <strain evidence="2">cv. Rojo Pasion</strain>
    </source>
</reference>
<dbReference type="EMBL" id="CAEKKB010000001">
    <property type="protein sequence ID" value="CAB4294329.1"/>
    <property type="molecule type" value="Genomic_DNA"/>
</dbReference>
<proteinExistence type="predicted"/>
<name>A0A6J5VYL0_PRUAR</name>
<dbReference type="Proteomes" id="UP000507245">
    <property type="component" value="Unassembled WGS sequence"/>
</dbReference>
<protein>
    <submittedName>
        <fullName evidence="1">Uncharacterized protein</fullName>
    </submittedName>
</protein>
<keyword evidence="2" id="KW-1185">Reference proteome</keyword>
<sequence length="149" mass="16410">MKLPRKTHDQSRGQISHIGQQSLSTSPVSLVSIKLSDLSQSHDQTALTSPNLEIIDSEYLGLQILICEFLRDHRGTENYIFEIGTDRTLSLGSVSLSIAQLSFSLRSVSLSLSSHSLFSLSLSRAALSLSDAVLFLSLRCLFIEAQLHH</sequence>
<organism evidence="1 2">
    <name type="scientific">Prunus armeniaca</name>
    <name type="common">Apricot</name>
    <name type="synonym">Armeniaca vulgaris</name>
    <dbReference type="NCBI Taxonomy" id="36596"/>
    <lineage>
        <taxon>Eukaryota</taxon>
        <taxon>Viridiplantae</taxon>
        <taxon>Streptophyta</taxon>
        <taxon>Embryophyta</taxon>
        <taxon>Tracheophyta</taxon>
        <taxon>Spermatophyta</taxon>
        <taxon>Magnoliopsida</taxon>
        <taxon>eudicotyledons</taxon>
        <taxon>Gunneridae</taxon>
        <taxon>Pentapetalae</taxon>
        <taxon>rosids</taxon>
        <taxon>fabids</taxon>
        <taxon>Rosales</taxon>
        <taxon>Rosaceae</taxon>
        <taxon>Amygdaloideae</taxon>
        <taxon>Amygdaleae</taxon>
        <taxon>Prunus</taxon>
    </lineage>
</organism>
<dbReference type="AlphaFoldDB" id="A0A6J5VYL0"/>
<evidence type="ECO:0000313" key="2">
    <source>
        <dbReference type="Proteomes" id="UP000507245"/>
    </source>
</evidence>
<evidence type="ECO:0000313" key="1">
    <source>
        <dbReference type="EMBL" id="CAB4294329.1"/>
    </source>
</evidence>
<accession>A0A6J5VYL0</accession>